<dbReference type="InterPro" id="IPR000719">
    <property type="entry name" value="Prot_kinase_dom"/>
</dbReference>
<keyword evidence="3" id="KW-0547">Nucleotide-binding</keyword>
<evidence type="ECO:0000256" key="5">
    <source>
        <dbReference type="ARBA" id="ARBA00022840"/>
    </source>
</evidence>
<dbReference type="SMART" id="SM00220">
    <property type="entry name" value="S_TKc"/>
    <property type="match status" value="1"/>
</dbReference>
<keyword evidence="1" id="KW-0723">Serine/threonine-protein kinase</keyword>
<dbReference type="Proteomes" id="UP000095751">
    <property type="component" value="Unassembled WGS sequence"/>
</dbReference>
<sequence>MPLDLLSDERNLYSIMPYCDGGELFERLDLNERFSETEARYWMDQILNGLENLQKNGICHRDMSLENLLVHKDGALVIDMGMCLLVPYCEEDPTMCCGLGRLGRRHLIRPQGTCGKWIYMSPEIYRNEEPFDGFAVDMWATGVILFLMLTGFPPWERACQTDERFHYMTAGYLVQMLTEWEIGLSSDGMDLLQRMLFLDPKDRLSLDQVRAHPWMVNGRREHPLGLK</sequence>
<evidence type="ECO:0000259" key="6">
    <source>
        <dbReference type="PROSITE" id="PS50011"/>
    </source>
</evidence>
<proteinExistence type="predicted"/>
<evidence type="ECO:0000256" key="2">
    <source>
        <dbReference type="ARBA" id="ARBA00022679"/>
    </source>
</evidence>
<dbReference type="KEGG" id="fcy:FRACYDRAFT_178860"/>
<name>A0A1E7FVP1_9STRA</name>
<keyword evidence="2" id="KW-0808">Transferase</keyword>
<accession>A0A1E7FVP1</accession>
<evidence type="ECO:0000313" key="8">
    <source>
        <dbReference type="Proteomes" id="UP000095751"/>
    </source>
</evidence>
<dbReference type="Pfam" id="PF00069">
    <property type="entry name" value="Pkinase"/>
    <property type="match status" value="1"/>
</dbReference>
<evidence type="ECO:0000256" key="4">
    <source>
        <dbReference type="ARBA" id="ARBA00022777"/>
    </source>
</evidence>
<dbReference type="Gene3D" id="1.10.510.10">
    <property type="entry name" value="Transferase(Phosphotransferase) domain 1"/>
    <property type="match status" value="1"/>
</dbReference>
<organism evidence="7 8">
    <name type="scientific">Fragilariopsis cylindrus CCMP1102</name>
    <dbReference type="NCBI Taxonomy" id="635003"/>
    <lineage>
        <taxon>Eukaryota</taxon>
        <taxon>Sar</taxon>
        <taxon>Stramenopiles</taxon>
        <taxon>Ochrophyta</taxon>
        <taxon>Bacillariophyta</taxon>
        <taxon>Bacillariophyceae</taxon>
        <taxon>Bacillariophycidae</taxon>
        <taxon>Bacillariales</taxon>
        <taxon>Bacillariaceae</taxon>
        <taxon>Fragilariopsis</taxon>
    </lineage>
</organism>
<dbReference type="GO" id="GO:0004674">
    <property type="term" value="F:protein serine/threonine kinase activity"/>
    <property type="evidence" value="ECO:0007669"/>
    <property type="project" value="UniProtKB-KW"/>
</dbReference>
<dbReference type="InterPro" id="IPR011009">
    <property type="entry name" value="Kinase-like_dom_sf"/>
</dbReference>
<keyword evidence="4 7" id="KW-0418">Kinase</keyword>
<dbReference type="GO" id="GO:0005634">
    <property type="term" value="C:nucleus"/>
    <property type="evidence" value="ECO:0007669"/>
    <property type="project" value="TreeGrafter"/>
</dbReference>
<dbReference type="AlphaFoldDB" id="A0A1E7FVP1"/>
<evidence type="ECO:0000256" key="1">
    <source>
        <dbReference type="ARBA" id="ARBA00022527"/>
    </source>
</evidence>
<evidence type="ECO:0000256" key="3">
    <source>
        <dbReference type="ARBA" id="ARBA00022741"/>
    </source>
</evidence>
<dbReference type="PANTHER" id="PTHR24345:SF91">
    <property type="entry name" value="SERINE_THREONINE-PROTEIN KINASE PLK4"/>
    <property type="match status" value="1"/>
</dbReference>
<keyword evidence="5" id="KW-0067">ATP-binding</keyword>
<dbReference type="OrthoDB" id="541276at2759"/>
<dbReference type="PANTHER" id="PTHR24345">
    <property type="entry name" value="SERINE/THREONINE-PROTEIN KINASE PLK"/>
    <property type="match status" value="1"/>
</dbReference>
<gene>
    <name evidence="7" type="ORF">FRACYDRAFT_178860</name>
</gene>
<dbReference type="PROSITE" id="PS50011">
    <property type="entry name" value="PROTEIN_KINASE_DOM"/>
    <property type="match status" value="1"/>
</dbReference>
<reference evidence="7 8" key="1">
    <citation type="submission" date="2016-09" db="EMBL/GenBank/DDBJ databases">
        <title>Extensive genetic diversity and differential bi-allelic expression allows diatom success in the polar Southern Ocean.</title>
        <authorList>
            <consortium name="DOE Joint Genome Institute"/>
            <person name="Mock T."/>
            <person name="Otillar R.P."/>
            <person name="Strauss J."/>
            <person name="Dupont C."/>
            <person name="Frickenhaus S."/>
            <person name="Maumus F."/>
            <person name="Mcmullan M."/>
            <person name="Sanges R."/>
            <person name="Schmutz J."/>
            <person name="Toseland A."/>
            <person name="Valas R."/>
            <person name="Veluchamy A."/>
            <person name="Ward B.J."/>
            <person name="Allen A."/>
            <person name="Barry K."/>
            <person name="Falciatore A."/>
            <person name="Ferrante M."/>
            <person name="Fortunato A.E."/>
            <person name="Gloeckner G."/>
            <person name="Gruber A."/>
            <person name="Hipkin R."/>
            <person name="Janech M."/>
            <person name="Kroth P."/>
            <person name="Leese F."/>
            <person name="Lindquist E."/>
            <person name="Lyon B.R."/>
            <person name="Martin J."/>
            <person name="Mayer C."/>
            <person name="Parker M."/>
            <person name="Quesneville H."/>
            <person name="Raymond J."/>
            <person name="Uhlig C."/>
            <person name="Valentin K.U."/>
            <person name="Worden A.Z."/>
            <person name="Armbrust E.V."/>
            <person name="Bowler C."/>
            <person name="Green B."/>
            <person name="Moulton V."/>
            <person name="Van Oosterhout C."/>
            <person name="Grigoriev I."/>
        </authorList>
    </citation>
    <scope>NUCLEOTIDE SEQUENCE [LARGE SCALE GENOMIC DNA]</scope>
    <source>
        <strain evidence="7 8">CCMP1102</strain>
    </source>
</reference>
<dbReference type="InterPro" id="IPR008266">
    <property type="entry name" value="Tyr_kinase_AS"/>
</dbReference>
<keyword evidence="8" id="KW-1185">Reference proteome</keyword>
<evidence type="ECO:0000313" key="7">
    <source>
        <dbReference type="EMBL" id="OEU22219.1"/>
    </source>
</evidence>
<dbReference type="InParanoid" id="A0A1E7FVP1"/>
<dbReference type="PROSITE" id="PS00109">
    <property type="entry name" value="PROTEIN_KINASE_TYR"/>
    <property type="match status" value="1"/>
</dbReference>
<dbReference type="SUPFAM" id="SSF56112">
    <property type="entry name" value="Protein kinase-like (PK-like)"/>
    <property type="match status" value="1"/>
</dbReference>
<protein>
    <submittedName>
        <fullName evidence="7">Ser/thr kinase</fullName>
    </submittedName>
</protein>
<feature type="domain" description="Protein kinase" evidence="6">
    <location>
        <begin position="1"/>
        <end position="215"/>
    </location>
</feature>
<dbReference type="EMBL" id="KV784353">
    <property type="protein sequence ID" value="OEU22219.1"/>
    <property type="molecule type" value="Genomic_DNA"/>
</dbReference>
<dbReference type="GO" id="GO:0005524">
    <property type="term" value="F:ATP binding"/>
    <property type="evidence" value="ECO:0007669"/>
    <property type="project" value="UniProtKB-KW"/>
</dbReference>